<dbReference type="RefSeq" id="WP_380724096.1">
    <property type="nucleotide sequence ID" value="NZ_JBHTLK010000073.1"/>
</dbReference>
<evidence type="ECO:0000313" key="2">
    <source>
        <dbReference type="EMBL" id="MFD1148674.1"/>
    </source>
</evidence>
<accession>A0ABW3QV08</accession>
<protein>
    <submittedName>
        <fullName evidence="2">DUF6346 domain-containing protein</fullName>
    </submittedName>
</protein>
<evidence type="ECO:0000256" key="1">
    <source>
        <dbReference type="SAM" id="Phobius"/>
    </source>
</evidence>
<proteinExistence type="predicted"/>
<evidence type="ECO:0000313" key="3">
    <source>
        <dbReference type="Proteomes" id="UP001597168"/>
    </source>
</evidence>
<reference evidence="3" key="1">
    <citation type="journal article" date="2019" name="Int. J. Syst. Evol. Microbiol.">
        <title>The Global Catalogue of Microorganisms (GCM) 10K type strain sequencing project: providing services to taxonomists for standard genome sequencing and annotation.</title>
        <authorList>
            <consortium name="The Broad Institute Genomics Platform"/>
            <consortium name="The Broad Institute Genome Sequencing Center for Infectious Disease"/>
            <person name="Wu L."/>
            <person name="Ma J."/>
        </authorList>
    </citation>
    <scope>NUCLEOTIDE SEQUENCE [LARGE SCALE GENOMIC DNA]</scope>
    <source>
        <strain evidence="3">CCUG 60214</strain>
    </source>
</reference>
<name>A0ABW3QV08_9PSEU</name>
<gene>
    <name evidence="2" type="ORF">ACFQ3T_16205</name>
</gene>
<organism evidence="2 3">
    <name type="scientific">Saccharothrix hoggarensis</name>
    <dbReference type="NCBI Taxonomy" id="913853"/>
    <lineage>
        <taxon>Bacteria</taxon>
        <taxon>Bacillati</taxon>
        <taxon>Actinomycetota</taxon>
        <taxon>Actinomycetes</taxon>
        <taxon>Pseudonocardiales</taxon>
        <taxon>Pseudonocardiaceae</taxon>
        <taxon>Saccharothrix</taxon>
    </lineage>
</organism>
<keyword evidence="1" id="KW-0472">Membrane</keyword>
<dbReference type="Proteomes" id="UP001597168">
    <property type="component" value="Unassembled WGS sequence"/>
</dbReference>
<keyword evidence="3" id="KW-1185">Reference proteome</keyword>
<keyword evidence="1" id="KW-0812">Transmembrane</keyword>
<dbReference type="Pfam" id="PF19873">
    <property type="entry name" value="DUF6346"/>
    <property type="match status" value="1"/>
</dbReference>
<dbReference type="EMBL" id="JBHTLK010000073">
    <property type="protein sequence ID" value="MFD1148674.1"/>
    <property type="molecule type" value="Genomic_DNA"/>
</dbReference>
<comment type="caution">
    <text evidence="2">The sequence shown here is derived from an EMBL/GenBank/DDBJ whole genome shotgun (WGS) entry which is preliminary data.</text>
</comment>
<feature type="transmembrane region" description="Helical" evidence="1">
    <location>
        <begin position="128"/>
        <end position="152"/>
    </location>
</feature>
<sequence>MAGVAGGRGEGGGRREAVLHRLVAFVLLPVMGYLLGATIFFTFWDTIEVGDPGGSGYAAVAQSCERRGPVSYKGFGYWYTCTAKVTQRADGVTRTMQAGFLTPEHIGREVAVETTRGYRAINPRERPYAGLGGVLLFPYFALWVLVFARVAGPVLPSRRRKRKVPLRYRKPGT</sequence>
<feature type="transmembrane region" description="Helical" evidence="1">
    <location>
        <begin position="22"/>
        <end position="44"/>
    </location>
</feature>
<dbReference type="InterPro" id="IPR045927">
    <property type="entry name" value="DUF6346"/>
</dbReference>
<keyword evidence="1" id="KW-1133">Transmembrane helix</keyword>